<dbReference type="InterPro" id="IPR011991">
    <property type="entry name" value="ArsR-like_HTH"/>
</dbReference>
<evidence type="ECO:0000256" key="1">
    <source>
        <dbReference type="ARBA" id="ARBA00023015"/>
    </source>
</evidence>
<feature type="domain" description="HTH arsR-type" evidence="4">
    <location>
        <begin position="252"/>
        <end position="324"/>
    </location>
</feature>
<protein>
    <submittedName>
        <fullName evidence="5">Winged helix-turn-helix transcriptional regulator</fullName>
    </submittedName>
</protein>
<dbReference type="PANTHER" id="PTHR43132">
    <property type="entry name" value="ARSENICAL RESISTANCE OPERON REPRESSOR ARSR-RELATED"/>
    <property type="match status" value="1"/>
</dbReference>
<evidence type="ECO:0000313" key="6">
    <source>
        <dbReference type="Proteomes" id="UP000625527"/>
    </source>
</evidence>
<keyword evidence="3" id="KW-0804">Transcription</keyword>
<keyword evidence="2" id="KW-0238">DNA-binding</keyword>
<accession>A0ABR9N6S4</accession>
<name>A0ABR9N6S4_9MICO</name>
<dbReference type="InterPro" id="IPR001845">
    <property type="entry name" value="HTH_ArsR_DNA-bd_dom"/>
</dbReference>
<dbReference type="PANTHER" id="PTHR43132:SF8">
    <property type="entry name" value="HTH-TYPE TRANSCRIPTIONAL REGULATOR KMTR"/>
    <property type="match status" value="1"/>
</dbReference>
<gene>
    <name evidence="5" type="ORF">IHE71_24430</name>
</gene>
<dbReference type="Pfam" id="PF19361">
    <property type="entry name" value="DUF5937"/>
    <property type="match status" value="1"/>
</dbReference>
<organism evidence="5 6">
    <name type="scientific">Myceligenerans pegani</name>
    <dbReference type="NCBI Taxonomy" id="2776917"/>
    <lineage>
        <taxon>Bacteria</taxon>
        <taxon>Bacillati</taxon>
        <taxon>Actinomycetota</taxon>
        <taxon>Actinomycetes</taxon>
        <taxon>Micrococcales</taxon>
        <taxon>Promicromonosporaceae</taxon>
        <taxon>Myceligenerans</taxon>
    </lineage>
</organism>
<dbReference type="InterPro" id="IPR036388">
    <property type="entry name" value="WH-like_DNA-bd_sf"/>
</dbReference>
<evidence type="ECO:0000256" key="3">
    <source>
        <dbReference type="ARBA" id="ARBA00023163"/>
    </source>
</evidence>
<reference evidence="5 6" key="1">
    <citation type="submission" date="2020-10" db="EMBL/GenBank/DDBJ databases">
        <title>Myceligenerans pegani sp. nov., an endophytic actinomycete isolated from Peganum harmala L. in Xinjiang, China.</title>
        <authorList>
            <person name="Xin L."/>
        </authorList>
    </citation>
    <scope>NUCLEOTIDE SEQUENCE [LARGE SCALE GENOMIC DNA]</scope>
    <source>
        <strain evidence="5 6">TRM65318</strain>
    </source>
</reference>
<keyword evidence="1" id="KW-0805">Transcription regulation</keyword>
<dbReference type="RefSeq" id="WP_192865403.1">
    <property type="nucleotide sequence ID" value="NZ_JADAQT010000112.1"/>
</dbReference>
<keyword evidence="6" id="KW-1185">Reference proteome</keyword>
<evidence type="ECO:0000313" key="5">
    <source>
        <dbReference type="EMBL" id="MBE1878843.1"/>
    </source>
</evidence>
<evidence type="ECO:0000259" key="4">
    <source>
        <dbReference type="SMART" id="SM00418"/>
    </source>
</evidence>
<evidence type="ECO:0000256" key="2">
    <source>
        <dbReference type="ARBA" id="ARBA00023125"/>
    </source>
</evidence>
<sequence>MKGSAMLRLIFTPEDLARVRLAPGPDPLWESLLSAHQVHALDGARIFGAWHRRVVPDMPRAALPYLALTPPVGYSPDFLTPEGGSTDFAAGAENMLYTPPERIAAELGVLGRDRRMPGWAHDLAEGSPRALRSLRAAMAAFHAHAVEPVWSRVRRVVDADRSARTQVLAASGVEAVLSTLHPTTTWADGVLTVHSRVMRRDIHLAGRGLTLVPSYFCWRMPITLANPDLAPVLVFPVAHERHLLDEPAGGEGALAALLGRTRARALRELAGSASTTLLAQRMDISPASASEHTTVLRRAGLVASQRDGRRVVHVLTELGQGLLEGTT</sequence>
<dbReference type="CDD" id="cd00090">
    <property type="entry name" value="HTH_ARSR"/>
    <property type="match status" value="1"/>
</dbReference>
<dbReference type="EMBL" id="JADAQT010000112">
    <property type="protein sequence ID" value="MBE1878843.1"/>
    <property type="molecule type" value="Genomic_DNA"/>
</dbReference>
<dbReference type="SUPFAM" id="SSF46785">
    <property type="entry name" value="Winged helix' DNA-binding domain"/>
    <property type="match status" value="1"/>
</dbReference>
<dbReference type="InterPro" id="IPR036390">
    <property type="entry name" value="WH_DNA-bd_sf"/>
</dbReference>
<dbReference type="InterPro" id="IPR045981">
    <property type="entry name" value="DUF5937"/>
</dbReference>
<proteinExistence type="predicted"/>
<dbReference type="Proteomes" id="UP000625527">
    <property type="component" value="Unassembled WGS sequence"/>
</dbReference>
<dbReference type="SMART" id="SM00418">
    <property type="entry name" value="HTH_ARSR"/>
    <property type="match status" value="1"/>
</dbReference>
<dbReference type="Gene3D" id="1.10.10.10">
    <property type="entry name" value="Winged helix-like DNA-binding domain superfamily/Winged helix DNA-binding domain"/>
    <property type="match status" value="1"/>
</dbReference>
<dbReference type="InterPro" id="IPR051011">
    <property type="entry name" value="Metal_resp_trans_reg"/>
</dbReference>
<comment type="caution">
    <text evidence="5">The sequence shown here is derived from an EMBL/GenBank/DDBJ whole genome shotgun (WGS) entry which is preliminary data.</text>
</comment>